<accession>G2XSH6</accession>
<feature type="region of interest" description="Disordered" evidence="1">
    <location>
        <begin position="43"/>
        <end position="70"/>
    </location>
</feature>
<evidence type="ECO:0000313" key="2">
    <source>
        <dbReference type="EMBL" id="CCD43613.1"/>
    </source>
</evidence>
<dbReference type="OrthoDB" id="10446432at2759"/>
<evidence type="ECO:0000256" key="1">
    <source>
        <dbReference type="SAM" id="MobiDB-lite"/>
    </source>
</evidence>
<dbReference type="EMBL" id="FQ790261">
    <property type="protein sequence ID" value="CCD43613.1"/>
    <property type="molecule type" value="Genomic_DNA"/>
</dbReference>
<reference evidence="3" key="1">
    <citation type="journal article" date="2011" name="PLoS Genet.">
        <title>Genomic analysis of the necrotrophic fungal pathogens Sclerotinia sclerotiorum and Botrytis cinerea.</title>
        <authorList>
            <person name="Amselem J."/>
            <person name="Cuomo C.A."/>
            <person name="van Kan J.A."/>
            <person name="Viaud M."/>
            <person name="Benito E.P."/>
            <person name="Couloux A."/>
            <person name="Coutinho P.M."/>
            <person name="de Vries R.P."/>
            <person name="Dyer P.S."/>
            <person name="Fillinger S."/>
            <person name="Fournier E."/>
            <person name="Gout L."/>
            <person name="Hahn M."/>
            <person name="Kohn L."/>
            <person name="Lapalu N."/>
            <person name="Plummer K.M."/>
            <person name="Pradier J.M."/>
            <person name="Quevillon E."/>
            <person name="Sharon A."/>
            <person name="Simon A."/>
            <person name="ten Have A."/>
            <person name="Tudzynski B."/>
            <person name="Tudzynski P."/>
            <person name="Wincker P."/>
            <person name="Andrew M."/>
            <person name="Anthouard V."/>
            <person name="Beever R.E."/>
            <person name="Beffa R."/>
            <person name="Benoit I."/>
            <person name="Bouzid O."/>
            <person name="Brault B."/>
            <person name="Chen Z."/>
            <person name="Choquer M."/>
            <person name="Collemare J."/>
            <person name="Cotton P."/>
            <person name="Danchin E.G."/>
            <person name="Da Silva C."/>
            <person name="Gautier A."/>
            <person name="Giraud C."/>
            <person name="Giraud T."/>
            <person name="Gonzalez C."/>
            <person name="Grossetete S."/>
            <person name="Guldener U."/>
            <person name="Henrissat B."/>
            <person name="Howlett B.J."/>
            <person name="Kodira C."/>
            <person name="Kretschmer M."/>
            <person name="Lappartient A."/>
            <person name="Leroch M."/>
            <person name="Levis C."/>
            <person name="Mauceli E."/>
            <person name="Neuveglise C."/>
            <person name="Oeser B."/>
            <person name="Pearson M."/>
            <person name="Poulain J."/>
            <person name="Poussereau N."/>
            <person name="Quesneville H."/>
            <person name="Rascle C."/>
            <person name="Schumacher J."/>
            <person name="Segurens B."/>
            <person name="Sexton A."/>
            <person name="Silva E."/>
            <person name="Sirven C."/>
            <person name="Soanes D.M."/>
            <person name="Talbot N.J."/>
            <person name="Templeton M."/>
            <person name="Yandava C."/>
            <person name="Yarden O."/>
            <person name="Zeng Q."/>
            <person name="Rollins J.A."/>
            <person name="Lebrun M.H."/>
            <person name="Dickman M."/>
        </authorList>
    </citation>
    <scope>NUCLEOTIDE SEQUENCE [LARGE SCALE GENOMIC DNA]</scope>
    <source>
        <strain evidence="3">T4</strain>
    </source>
</reference>
<sequence>MWNSRHSHLVRQYPDAPHYGPFLMYITDEASWRENMRREYDSGFANEEESSGVLEARARDRDRDRDGYRS</sequence>
<evidence type="ECO:0000313" key="3">
    <source>
        <dbReference type="Proteomes" id="UP000008177"/>
    </source>
</evidence>
<dbReference type="InParanoid" id="G2XSH6"/>
<protein>
    <submittedName>
        <fullName evidence="2">Uncharacterized protein</fullName>
    </submittedName>
</protein>
<name>G2XSH6_BOTF4</name>
<dbReference type="HOGENOM" id="CLU_2757470_0_0_1"/>
<feature type="compositionally biased region" description="Basic and acidic residues" evidence="1">
    <location>
        <begin position="56"/>
        <end position="70"/>
    </location>
</feature>
<dbReference type="Proteomes" id="UP000008177">
    <property type="component" value="Unplaced contigs"/>
</dbReference>
<proteinExistence type="predicted"/>
<organism evidence="2 3">
    <name type="scientific">Botryotinia fuckeliana (strain T4)</name>
    <name type="common">Noble rot fungus</name>
    <name type="synonym">Botrytis cinerea</name>
    <dbReference type="NCBI Taxonomy" id="999810"/>
    <lineage>
        <taxon>Eukaryota</taxon>
        <taxon>Fungi</taxon>
        <taxon>Dikarya</taxon>
        <taxon>Ascomycota</taxon>
        <taxon>Pezizomycotina</taxon>
        <taxon>Leotiomycetes</taxon>
        <taxon>Helotiales</taxon>
        <taxon>Sclerotiniaceae</taxon>
        <taxon>Botrytis</taxon>
    </lineage>
</organism>
<dbReference type="AlphaFoldDB" id="G2XSH6"/>
<gene>
    <name evidence="2" type="ORF">BofuT4_uP064550.1</name>
</gene>